<dbReference type="KEGG" id="tet:TTHERM_00414240"/>
<keyword evidence="3" id="KW-1185">Reference proteome</keyword>
<keyword evidence="1" id="KW-0472">Membrane</keyword>
<keyword evidence="1 2" id="KW-0812">Transmembrane</keyword>
<reference evidence="3" key="1">
    <citation type="journal article" date="2006" name="PLoS Biol.">
        <title>Macronuclear genome sequence of the ciliate Tetrahymena thermophila, a model eukaryote.</title>
        <authorList>
            <person name="Eisen J.A."/>
            <person name="Coyne R.S."/>
            <person name="Wu M."/>
            <person name="Wu D."/>
            <person name="Thiagarajan M."/>
            <person name="Wortman J.R."/>
            <person name="Badger J.H."/>
            <person name="Ren Q."/>
            <person name="Amedeo P."/>
            <person name="Jones K.M."/>
            <person name="Tallon L.J."/>
            <person name="Delcher A.L."/>
            <person name="Salzberg S.L."/>
            <person name="Silva J.C."/>
            <person name="Haas B.J."/>
            <person name="Majoros W.H."/>
            <person name="Farzad M."/>
            <person name="Carlton J.M."/>
            <person name="Smith R.K. Jr."/>
            <person name="Garg J."/>
            <person name="Pearlman R.E."/>
            <person name="Karrer K.M."/>
            <person name="Sun L."/>
            <person name="Manning G."/>
            <person name="Elde N.C."/>
            <person name="Turkewitz A.P."/>
            <person name="Asai D.J."/>
            <person name="Wilkes D.E."/>
            <person name="Wang Y."/>
            <person name="Cai H."/>
            <person name="Collins K."/>
            <person name="Stewart B.A."/>
            <person name="Lee S.R."/>
            <person name="Wilamowska K."/>
            <person name="Weinberg Z."/>
            <person name="Ruzzo W.L."/>
            <person name="Wloga D."/>
            <person name="Gaertig J."/>
            <person name="Frankel J."/>
            <person name="Tsao C.-C."/>
            <person name="Gorovsky M.A."/>
            <person name="Keeling P.J."/>
            <person name="Waller R.F."/>
            <person name="Patron N.J."/>
            <person name="Cherry J.M."/>
            <person name="Stover N.A."/>
            <person name="Krieger C.J."/>
            <person name="del Toro C."/>
            <person name="Ryder H.F."/>
            <person name="Williamson S.C."/>
            <person name="Barbeau R.A."/>
            <person name="Hamilton E.P."/>
            <person name="Orias E."/>
        </authorList>
    </citation>
    <scope>NUCLEOTIDE SEQUENCE [LARGE SCALE GENOMIC DNA]</scope>
    <source>
        <strain evidence="3">SB210</strain>
    </source>
</reference>
<feature type="transmembrane region" description="Helical" evidence="1">
    <location>
        <begin position="75"/>
        <end position="96"/>
    </location>
</feature>
<dbReference type="AlphaFoldDB" id="Q22P62"/>
<dbReference type="RefSeq" id="XP_001007194.2">
    <property type="nucleotide sequence ID" value="XM_001007194.3"/>
</dbReference>
<dbReference type="HOGENOM" id="CLU_101605_0_0_1"/>
<dbReference type="InParanoid" id="Q22P62"/>
<protein>
    <submittedName>
        <fullName evidence="2">Transmembrane protein, putative</fullName>
    </submittedName>
</protein>
<keyword evidence="1" id="KW-1133">Transmembrane helix</keyword>
<evidence type="ECO:0000313" key="2">
    <source>
        <dbReference type="EMBL" id="EAR86949.2"/>
    </source>
</evidence>
<accession>Q22P62</accession>
<gene>
    <name evidence="2" type="ORF">TTHERM_00414240</name>
</gene>
<dbReference type="Proteomes" id="UP000009168">
    <property type="component" value="Unassembled WGS sequence"/>
</dbReference>
<dbReference type="GeneID" id="7835004"/>
<dbReference type="EMBL" id="GG662856">
    <property type="protein sequence ID" value="EAR86949.2"/>
    <property type="molecule type" value="Genomic_DNA"/>
</dbReference>
<name>Q22P62_TETTS</name>
<evidence type="ECO:0000313" key="3">
    <source>
        <dbReference type="Proteomes" id="UP000009168"/>
    </source>
</evidence>
<sequence length="208" mass="23165">MYTKVKGDKKALLSILFIVLCIGIAFASGVIFSYMADNGCSKVFIVVACFSFFYFGANLLLFISPRAWEREANVFWLFLFLGVLVVSLVGLGYSIAQSACDLTICGRDFQNHADDFWSYFNGNSKKKNFEDRVCGNTSDDYITGMVVAAMGTYEQTCTGTTFYMKRGWPISFTVLQSLVSLIQFILTFTNLYTCGGCKPKPVNKGVSY</sequence>
<evidence type="ECO:0000256" key="1">
    <source>
        <dbReference type="SAM" id="Phobius"/>
    </source>
</evidence>
<feature type="transmembrane region" description="Helical" evidence="1">
    <location>
        <begin position="43"/>
        <end position="63"/>
    </location>
</feature>
<organism evidence="2 3">
    <name type="scientific">Tetrahymena thermophila (strain SB210)</name>
    <dbReference type="NCBI Taxonomy" id="312017"/>
    <lineage>
        <taxon>Eukaryota</taxon>
        <taxon>Sar</taxon>
        <taxon>Alveolata</taxon>
        <taxon>Ciliophora</taxon>
        <taxon>Intramacronucleata</taxon>
        <taxon>Oligohymenophorea</taxon>
        <taxon>Hymenostomatida</taxon>
        <taxon>Tetrahymenina</taxon>
        <taxon>Tetrahymenidae</taxon>
        <taxon>Tetrahymena</taxon>
    </lineage>
</organism>
<proteinExistence type="predicted"/>